<dbReference type="Proteomes" id="UP000049828">
    <property type="component" value="Unassembled WGS sequence"/>
</dbReference>
<dbReference type="InterPro" id="IPR009839">
    <property type="entry name" value="SseB_N"/>
</dbReference>
<feature type="domain" description="SseB protein N-terminal" evidence="1">
    <location>
        <begin position="14"/>
        <end position="119"/>
    </location>
</feature>
<reference evidence="3" key="1">
    <citation type="submission" date="2015-05" db="EMBL/GenBank/DDBJ databases">
        <authorList>
            <consortium name="Pathogen Informatics"/>
        </authorList>
    </citation>
    <scope>NUCLEOTIDE SEQUENCE [LARGE SCALE GENOMIC DNA]</scope>
    <source>
        <strain evidence="3">L1-83</strain>
    </source>
</reference>
<protein>
    <recommendedName>
        <fullName evidence="1">SseB protein N-terminal domain-containing protein</fullName>
    </recommendedName>
</protein>
<dbReference type="OrthoDB" id="2031562at2"/>
<evidence type="ECO:0000259" key="1">
    <source>
        <dbReference type="Pfam" id="PF07179"/>
    </source>
</evidence>
<evidence type="ECO:0000313" key="2">
    <source>
        <dbReference type="EMBL" id="CRL42910.1"/>
    </source>
</evidence>
<sequence length="300" mass="33881">MEEKTTMEITNDRLEEAIKDYAADRTKEKLTAVLNLLRPTKLLVPAMLKAPDQPTPCFLKSGAGEQYFVVYTSKEQMANAPKSQALLSMPFPACNSVAVKPELNLSGMVINPFTDNLVLKIELIQKLHEADEKMAKQPKQIKMTPQQFQAFVKNQTEFSVIPKRLYTEKAEFVQKLCDEKEAFVNALFAAAFKEPKLYPYTEDDYSVMALDISEDLTLIRVDLPDKGLVPPLCYRIYITYNPLKDEAHYYTIEMTKEKDVRLLGGVTEDAKHVSYGNAPVEGAELQEIMNLAKNPGELTS</sequence>
<name>A0A0M6WZ19_9FIRM</name>
<dbReference type="EMBL" id="CVRS01000111">
    <property type="protein sequence ID" value="CRL42910.1"/>
    <property type="molecule type" value="Genomic_DNA"/>
</dbReference>
<organism evidence="2 3">
    <name type="scientific">Roseburia inulinivorans</name>
    <dbReference type="NCBI Taxonomy" id="360807"/>
    <lineage>
        <taxon>Bacteria</taxon>
        <taxon>Bacillati</taxon>
        <taxon>Bacillota</taxon>
        <taxon>Clostridia</taxon>
        <taxon>Lachnospirales</taxon>
        <taxon>Lachnospiraceae</taxon>
        <taxon>Roseburia</taxon>
    </lineage>
</organism>
<accession>A0A0M6WZ19</accession>
<gene>
    <name evidence="2" type="ORF">RIL183_33051</name>
</gene>
<evidence type="ECO:0000313" key="3">
    <source>
        <dbReference type="Proteomes" id="UP000049828"/>
    </source>
</evidence>
<dbReference type="RefSeq" id="WP_055040418.1">
    <property type="nucleotide sequence ID" value="NZ_CVRS01000111.1"/>
</dbReference>
<keyword evidence="3" id="KW-1185">Reference proteome</keyword>
<dbReference type="AlphaFoldDB" id="A0A0M6WZ19"/>
<dbReference type="Pfam" id="PF07179">
    <property type="entry name" value="SseB"/>
    <property type="match status" value="1"/>
</dbReference>
<proteinExistence type="predicted"/>